<evidence type="ECO:0000256" key="1">
    <source>
        <dbReference type="ARBA" id="ARBA00001286"/>
    </source>
</evidence>
<comment type="caution">
    <text evidence="10">The sequence shown here is derived from an EMBL/GenBank/DDBJ whole genome shotgun (WGS) entry which is preliminary data.</text>
</comment>
<gene>
    <name evidence="10" type="ORF">A3C88_02690</name>
</gene>
<dbReference type="STRING" id="1802685.A3C88_02690"/>
<sequence>MEIAPTLFQKRVYNFVRTIPKGKTMSYAQVAEAIGRPRAYRAVGNALNRNPYILEVPCHRVIRSDGSIGGFNSGTARKKTLLRAEGAI</sequence>
<dbReference type="PANTHER" id="PTHR10815">
    <property type="entry name" value="METHYLATED-DNA--PROTEIN-CYSTEINE METHYLTRANSFERASE"/>
    <property type="match status" value="1"/>
</dbReference>
<dbReference type="Proteomes" id="UP000178117">
    <property type="component" value="Unassembled WGS sequence"/>
</dbReference>
<evidence type="ECO:0000256" key="6">
    <source>
        <dbReference type="ARBA" id="ARBA00022763"/>
    </source>
</evidence>
<dbReference type="PANTHER" id="PTHR10815:SF13">
    <property type="entry name" value="METHYLATED-DNA--PROTEIN-CYSTEINE METHYLTRANSFERASE"/>
    <property type="match status" value="1"/>
</dbReference>
<protein>
    <recommendedName>
        <fullName evidence="3">methylated-DNA--[protein]-cysteine S-methyltransferase</fullName>
        <ecNumber evidence="3">2.1.1.63</ecNumber>
    </recommendedName>
</protein>
<dbReference type="Pfam" id="PF01035">
    <property type="entry name" value="DNA_binding_1"/>
    <property type="match status" value="1"/>
</dbReference>
<comment type="catalytic activity">
    <reaction evidence="8">
        <text>a 6-O-methyl-2'-deoxyguanosine in DNA + L-cysteinyl-[protein] = S-methyl-L-cysteinyl-[protein] + a 2'-deoxyguanosine in DNA</text>
        <dbReference type="Rhea" id="RHEA:24000"/>
        <dbReference type="Rhea" id="RHEA-COMP:10131"/>
        <dbReference type="Rhea" id="RHEA-COMP:10132"/>
        <dbReference type="Rhea" id="RHEA-COMP:11367"/>
        <dbReference type="Rhea" id="RHEA-COMP:11368"/>
        <dbReference type="ChEBI" id="CHEBI:29950"/>
        <dbReference type="ChEBI" id="CHEBI:82612"/>
        <dbReference type="ChEBI" id="CHEBI:85445"/>
        <dbReference type="ChEBI" id="CHEBI:85448"/>
        <dbReference type="EC" id="2.1.1.63"/>
    </reaction>
</comment>
<dbReference type="CDD" id="cd06445">
    <property type="entry name" value="ATase"/>
    <property type="match status" value="1"/>
</dbReference>
<keyword evidence="6" id="KW-0227">DNA damage</keyword>
<dbReference type="InterPro" id="IPR036388">
    <property type="entry name" value="WH-like_DNA-bd_sf"/>
</dbReference>
<dbReference type="EMBL" id="MGJZ01000026">
    <property type="protein sequence ID" value="OGN16710.1"/>
    <property type="molecule type" value="Genomic_DNA"/>
</dbReference>
<name>A0A1F8FVH0_9BACT</name>
<evidence type="ECO:0000259" key="9">
    <source>
        <dbReference type="Pfam" id="PF01035"/>
    </source>
</evidence>
<dbReference type="SUPFAM" id="SSF46767">
    <property type="entry name" value="Methylated DNA-protein cysteine methyltransferase, C-terminal domain"/>
    <property type="match status" value="1"/>
</dbReference>
<evidence type="ECO:0000256" key="8">
    <source>
        <dbReference type="ARBA" id="ARBA00049348"/>
    </source>
</evidence>
<organism evidence="10 11">
    <name type="scientific">Candidatus Yanofskybacteria bacterium RIFCSPHIGHO2_02_FULL_50_12</name>
    <dbReference type="NCBI Taxonomy" id="1802685"/>
    <lineage>
        <taxon>Bacteria</taxon>
        <taxon>Candidatus Yanofskyibacteriota</taxon>
    </lineage>
</organism>
<keyword evidence="5 10" id="KW-0808">Transferase</keyword>
<dbReference type="GO" id="GO:0032259">
    <property type="term" value="P:methylation"/>
    <property type="evidence" value="ECO:0007669"/>
    <property type="project" value="UniProtKB-KW"/>
</dbReference>
<evidence type="ECO:0000256" key="7">
    <source>
        <dbReference type="ARBA" id="ARBA00023204"/>
    </source>
</evidence>
<keyword evidence="7" id="KW-0234">DNA repair</keyword>
<evidence type="ECO:0000313" key="11">
    <source>
        <dbReference type="Proteomes" id="UP000178117"/>
    </source>
</evidence>
<dbReference type="GO" id="GO:0006281">
    <property type="term" value="P:DNA repair"/>
    <property type="evidence" value="ECO:0007669"/>
    <property type="project" value="UniProtKB-KW"/>
</dbReference>
<dbReference type="NCBIfam" id="TIGR00589">
    <property type="entry name" value="ogt"/>
    <property type="match status" value="1"/>
</dbReference>
<comment type="catalytic activity">
    <reaction evidence="1">
        <text>a 4-O-methyl-thymidine in DNA + L-cysteinyl-[protein] = a thymidine in DNA + S-methyl-L-cysteinyl-[protein]</text>
        <dbReference type="Rhea" id="RHEA:53428"/>
        <dbReference type="Rhea" id="RHEA-COMP:10131"/>
        <dbReference type="Rhea" id="RHEA-COMP:10132"/>
        <dbReference type="Rhea" id="RHEA-COMP:13555"/>
        <dbReference type="Rhea" id="RHEA-COMP:13556"/>
        <dbReference type="ChEBI" id="CHEBI:29950"/>
        <dbReference type="ChEBI" id="CHEBI:82612"/>
        <dbReference type="ChEBI" id="CHEBI:137386"/>
        <dbReference type="ChEBI" id="CHEBI:137387"/>
        <dbReference type="EC" id="2.1.1.63"/>
    </reaction>
</comment>
<dbReference type="FunFam" id="1.10.10.10:FF:000214">
    <property type="entry name" value="Methylated-DNA--protein-cysteine methyltransferase"/>
    <property type="match status" value="1"/>
</dbReference>
<evidence type="ECO:0000256" key="4">
    <source>
        <dbReference type="ARBA" id="ARBA00022603"/>
    </source>
</evidence>
<evidence type="ECO:0000256" key="5">
    <source>
        <dbReference type="ARBA" id="ARBA00022679"/>
    </source>
</evidence>
<proteinExistence type="inferred from homology"/>
<dbReference type="AlphaFoldDB" id="A0A1F8FVH0"/>
<evidence type="ECO:0000256" key="3">
    <source>
        <dbReference type="ARBA" id="ARBA00011918"/>
    </source>
</evidence>
<dbReference type="GO" id="GO:0003908">
    <property type="term" value="F:methylated-DNA-[protein]-cysteine S-methyltransferase activity"/>
    <property type="evidence" value="ECO:0007669"/>
    <property type="project" value="UniProtKB-EC"/>
</dbReference>
<dbReference type="InterPro" id="IPR001497">
    <property type="entry name" value="MethylDNA_cys_MeTrfase_AS"/>
</dbReference>
<reference evidence="10 11" key="1">
    <citation type="journal article" date="2016" name="Nat. Commun.">
        <title>Thousands of microbial genomes shed light on interconnected biogeochemical processes in an aquifer system.</title>
        <authorList>
            <person name="Anantharaman K."/>
            <person name="Brown C.T."/>
            <person name="Hug L.A."/>
            <person name="Sharon I."/>
            <person name="Castelle C.J."/>
            <person name="Probst A.J."/>
            <person name="Thomas B.C."/>
            <person name="Singh A."/>
            <person name="Wilkins M.J."/>
            <person name="Karaoz U."/>
            <person name="Brodie E.L."/>
            <person name="Williams K.H."/>
            <person name="Hubbard S.S."/>
            <person name="Banfield J.F."/>
        </authorList>
    </citation>
    <scope>NUCLEOTIDE SEQUENCE [LARGE SCALE GENOMIC DNA]</scope>
</reference>
<evidence type="ECO:0000256" key="2">
    <source>
        <dbReference type="ARBA" id="ARBA00008711"/>
    </source>
</evidence>
<evidence type="ECO:0000313" key="10">
    <source>
        <dbReference type="EMBL" id="OGN16710.1"/>
    </source>
</evidence>
<dbReference type="Gene3D" id="1.10.10.10">
    <property type="entry name" value="Winged helix-like DNA-binding domain superfamily/Winged helix DNA-binding domain"/>
    <property type="match status" value="1"/>
</dbReference>
<dbReference type="PROSITE" id="PS00374">
    <property type="entry name" value="MGMT"/>
    <property type="match status" value="1"/>
</dbReference>
<dbReference type="EC" id="2.1.1.63" evidence="3"/>
<keyword evidence="4 10" id="KW-0489">Methyltransferase</keyword>
<feature type="domain" description="Methylated-DNA-[protein]-cysteine S-methyltransferase DNA binding" evidence="9">
    <location>
        <begin position="8"/>
        <end position="87"/>
    </location>
</feature>
<comment type="similarity">
    <text evidence="2">Belongs to the MGMT family.</text>
</comment>
<accession>A0A1F8FVH0</accession>
<dbReference type="InterPro" id="IPR036217">
    <property type="entry name" value="MethylDNA_cys_MeTrfase_DNAb"/>
</dbReference>
<dbReference type="InterPro" id="IPR014048">
    <property type="entry name" value="MethylDNA_cys_MeTrfase_DNA-bd"/>
</dbReference>